<accession>A0A8B0SUH3</accession>
<organism evidence="2">
    <name type="scientific">Klebsiella pneumoniae</name>
    <dbReference type="NCBI Taxonomy" id="573"/>
    <lineage>
        <taxon>Bacteria</taxon>
        <taxon>Pseudomonadati</taxon>
        <taxon>Pseudomonadota</taxon>
        <taxon>Gammaproteobacteria</taxon>
        <taxon>Enterobacterales</taxon>
        <taxon>Enterobacteriaceae</taxon>
        <taxon>Klebsiella/Raoultella group</taxon>
        <taxon>Klebsiella</taxon>
        <taxon>Klebsiella pneumoniae complex</taxon>
    </lineage>
</organism>
<evidence type="ECO:0000313" key="2">
    <source>
        <dbReference type="EMBL" id="QTX14876.1"/>
    </source>
</evidence>
<feature type="region of interest" description="Disordered" evidence="1">
    <location>
        <begin position="1"/>
        <end position="21"/>
    </location>
</feature>
<protein>
    <submittedName>
        <fullName evidence="2">Uncharacterized protein</fullName>
    </submittedName>
</protein>
<dbReference type="EMBL" id="MN956836">
    <property type="protein sequence ID" value="QTX14876.1"/>
    <property type="molecule type" value="Genomic_DNA"/>
</dbReference>
<reference evidence="2" key="1">
    <citation type="submission" date="2020-01" db="EMBL/GenBank/DDBJ databases">
        <authorList>
            <person name="Qin S."/>
        </authorList>
    </citation>
    <scope>NUCLEOTIDE SEQUENCE</scope>
    <source>
        <strain evidence="2">CVir17-16-YZ6g</strain>
        <plasmid evidence="2">p17-15-vir-like</plasmid>
    </source>
</reference>
<evidence type="ECO:0000256" key="1">
    <source>
        <dbReference type="SAM" id="MobiDB-lite"/>
    </source>
</evidence>
<sequence length="48" mass="5380">MSLPAAKMPMQPSRCYSSGVTKPPLDRITARRCDNGSAWQSLHSKVYR</sequence>
<name>A0A8B0SUH3_KLEPN</name>
<geneLocation type="plasmid" evidence="2">
    <name>p17-15-vir-like</name>
</geneLocation>
<keyword evidence="2" id="KW-0614">Plasmid</keyword>
<proteinExistence type="predicted"/>
<dbReference type="AlphaFoldDB" id="A0A8B0SUH3"/>